<comment type="subunit">
    <text evidence="4 7">Homotetramer.</text>
</comment>
<dbReference type="PROSITE" id="PS00769">
    <property type="entry name" value="TRANSTHYRETIN_2"/>
    <property type="match status" value="1"/>
</dbReference>
<dbReference type="InterPro" id="IPR023418">
    <property type="entry name" value="Thyroxine_BS"/>
</dbReference>
<keyword evidence="6 7" id="KW-0378">Hydrolase</keyword>
<evidence type="ECO:0000256" key="3">
    <source>
        <dbReference type="ARBA" id="ARBA00009850"/>
    </source>
</evidence>
<proteinExistence type="inferred from homology"/>
<dbReference type="PANTHER" id="PTHR10395:SF7">
    <property type="entry name" value="5-HYDROXYISOURATE HYDROLASE"/>
    <property type="match status" value="1"/>
</dbReference>
<evidence type="ECO:0000256" key="1">
    <source>
        <dbReference type="ARBA" id="ARBA00001043"/>
    </source>
</evidence>
<comment type="function">
    <text evidence="2">Catalyzes the hydrolysis of 5-hydroxyisourate (HIU) to 2-oxo-4-hydroxy-4-carboxy-5-ureidoimidazoline (OHCU).</text>
</comment>
<dbReference type="InterPro" id="IPR023416">
    <property type="entry name" value="Transthyretin/HIU_hydrolase_d"/>
</dbReference>
<evidence type="ECO:0000256" key="2">
    <source>
        <dbReference type="ARBA" id="ARBA00002704"/>
    </source>
</evidence>
<evidence type="ECO:0000313" key="9">
    <source>
        <dbReference type="EMBL" id="MDI2089972.1"/>
    </source>
</evidence>
<evidence type="ECO:0000259" key="8">
    <source>
        <dbReference type="Pfam" id="PF00576"/>
    </source>
</evidence>
<dbReference type="SUPFAM" id="SSF49472">
    <property type="entry name" value="Transthyretin (synonym: prealbumin)"/>
    <property type="match status" value="1"/>
</dbReference>
<dbReference type="InterPro" id="IPR014306">
    <property type="entry name" value="Hydroxyisourate_hydrolase"/>
</dbReference>
<evidence type="ECO:0000256" key="4">
    <source>
        <dbReference type="ARBA" id="ARBA00011881"/>
    </source>
</evidence>
<keyword evidence="5 7" id="KW-0659">Purine metabolism</keyword>
<dbReference type="PRINTS" id="PR00189">
    <property type="entry name" value="TRNSTHYRETIN"/>
</dbReference>
<reference evidence="9" key="1">
    <citation type="submission" date="2023-05" db="EMBL/GenBank/DDBJ databases">
        <title>Whole genome sequence of Commensalibacter sp.</title>
        <authorList>
            <person name="Charoenyingcharoen P."/>
            <person name="Yukphan P."/>
        </authorList>
    </citation>
    <scope>NUCLEOTIDE SEQUENCE</scope>
    <source>
        <strain evidence="9">TBRC 16381</strain>
    </source>
</reference>
<dbReference type="Proteomes" id="UP001431634">
    <property type="component" value="Unassembled WGS sequence"/>
</dbReference>
<dbReference type="InterPro" id="IPR023419">
    <property type="entry name" value="Transthyretin_CS"/>
</dbReference>
<dbReference type="EC" id="3.5.2.17" evidence="7"/>
<evidence type="ECO:0000256" key="7">
    <source>
        <dbReference type="RuleBase" id="RU361270"/>
    </source>
</evidence>
<sequence length="112" mass="12606">MTTISTHILDMVSGKPAPLVLINLFHGQKMIFEGKTDHDGRCRVAGLKEPLVSGSYQFAFHMAEYFKKQGYVLTDPPFLDVIRIDFGVAKDIEHYHVPLLVSPYGFSTYRGS</sequence>
<dbReference type="NCBIfam" id="TIGR02962">
    <property type="entry name" value="hdxy_isourate"/>
    <property type="match status" value="1"/>
</dbReference>
<name>A0ABT6PYN0_9PROT</name>
<evidence type="ECO:0000313" key="10">
    <source>
        <dbReference type="Proteomes" id="UP001431634"/>
    </source>
</evidence>
<comment type="catalytic activity">
    <reaction evidence="1 7">
        <text>5-hydroxyisourate + H2O = 5-hydroxy-2-oxo-4-ureido-2,5-dihydro-1H-imidazole-5-carboxylate + H(+)</text>
        <dbReference type="Rhea" id="RHEA:23736"/>
        <dbReference type="ChEBI" id="CHEBI:15377"/>
        <dbReference type="ChEBI" id="CHEBI:15378"/>
        <dbReference type="ChEBI" id="CHEBI:18072"/>
        <dbReference type="ChEBI" id="CHEBI:58639"/>
        <dbReference type="EC" id="3.5.2.17"/>
    </reaction>
</comment>
<comment type="caution">
    <text evidence="9">The sequence shown here is derived from an EMBL/GenBank/DDBJ whole genome shotgun (WGS) entry which is preliminary data.</text>
</comment>
<feature type="domain" description="Transthyretin/hydroxyisourate hydrolase" evidence="8">
    <location>
        <begin position="4"/>
        <end position="111"/>
    </location>
</feature>
<dbReference type="InterPro" id="IPR000895">
    <property type="entry name" value="Transthyretin/HIU_hydrolase"/>
</dbReference>
<gene>
    <name evidence="9" type="primary">uraH</name>
    <name evidence="9" type="ORF">QJV27_01030</name>
</gene>
<dbReference type="Pfam" id="PF00576">
    <property type="entry name" value="Transthyretin"/>
    <property type="match status" value="1"/>
</dbReference>
<comment type="similarity">
    <text evidence="3 7">Belongs to the transthyretin family. 5-hydroxyisourate hydrolase subfamily.</text>
</comment>
<dbReference type="PROSITE" id="PS00768">
    <property type="entry name" value="TRANSTHYRETIN_1"/>
    <property type="match status" value="1"/>
</dbReference>
<dbReference type="PANTHER" id="PTHR10395">
    <property type="entry name" value="URICASE AND TRANSTHYRETIN-RELATED"/>
    <property type="match status" value="1"/>
</dbReference>
<organism evidence="9 10">
    <name type="scientific">Commensalibacter oyaizuii</name>
    <dbReference type="NCBI Taxonomy" id="3043873"/>
    <lineage>
        <taxon>Bacteria</taxon>
        <taxon>Pseudomonadati</taxon>
        <taxon>Pseudomonadota</taxon>
        <taxon>Alphaproteobacteria</taxon>
        <taxon>Acetobacterales</taxon>
        <taxon>Acetobacteraceae</taxon>
    </lineage>
</organism>
<evidence type="ECO:0000256" key="5">
    <source>
        <dbReference type="ARBA" id="ARBA00022631"/>
    </source>
</evidence>
<protein>
    <recommendedName>
        <fullName evidence="7">5-hydroxyisourate hydrolase</fullName>
        <shortName evidence="7">HIU hydrolase</shortName>
        <shortName evidence="7">HIUHase</shortName>
        <ecNumber evidence="7">3.5.2.17</ecNumber>
    </recommendedName>
</protein>
<keyword evidence="10" id="KW-1185">Reference proteome</keyword>
<dbReference type="GO" id="GO:0033971">
    <property type="term" value="F:hydroxyisourate hydrolase activity"/>
    <property type="evidence" value="ECO:0007669"/>
    <property type="project" value="UniProtKB-EC"/>
</dbReference>
<evidence type="ECO:0000256" key="6">
    <source>
        <dbReference type="ARBA" id="ARBA00022801"/>
    </source>
</evidence>
<dbReference type="InterPro" id="IPR036817">
    <property type="entry name" value="Transthyretin/HIU_hydrolase_sf"/>
</dbReference>
<dbReference type="EMBL" id="JASBAO010000001">
    <property type="protein sequence ID" value="MDI2089972.1"/>
    <property type="molecule type" value="Genomic_DNA"/>
</dbReference>
<dbReference type="Gene3D" id="2.60.40.180">
    <property type="entry name" value="Transthyretin/hydroxyisourate hydrolase domain"/>
    <property type="match status" value="1"/>
</dbReference>
<accession>A0ABT6PYN0</accession>